<dbReference type="Pfam" id="PF03380">
    <property type="entry name" value="DUF282"/>
    <property type="match status" value="1"/>
</dbReference>
<evidence type="ECO:0000313" key="4">
    <source>
        <dbReference type="WBParaSite" id="Csp11.Scaffold630.g19319.t1"/>
    </source>
</evidence>
<feature type="region of interest" description="Disordered" evidence="1">
    <location>
        <begin position="143"/>
        <end position="175"/>
    </location>
</feature>
<feature type="signal peptide" evidence="2">
    <location>
        <begin position="1"/>
        <end position="17"/>
    </location>
</feature>
<reference evidence="4" key="1">
    <citation type="submission" date="2016-11" db="UniProtKB">
        <authorList>
            <consortium name="WormBaseParasite"/>
        </authorList>
    </citation>
    <scope>IDENTIFICATION</scope>
</reference>
<dbReference type="WBParaSite" id="Csp11.Scaffold630.g19319.t1">
    <property type="protein sequence ID" value="Csp11.Scaffold630.g19319.t1"/>
    <property type="gene ID" value="Csp11.Scaffold630.g19319"/>
</dbReference>
<name>A0A1I7UTX8_9PELO</name>
<keyword evidence="2" id="KW-0732">Signal</keyword>
<dbReference type="PANTHER" id="PTHR47921">
    <property type="entry name" value="PROTEIN CBG14847-RELATED"/>
    <property type="match status" value="1"/>
</dbReference>
<evidence type="ECO:0000256" key="1">
    <source>
        <dbReference type="SAM" id="MobiDB-lite"/>
    </source>
</evidence>
<dbReference type="PANTHER" id="PTHR47921:SF1">
    <property type="entry name" value="C6 DOMAIN-CONTAINING PROTEIN-RELATED"/>
    <property type="match status" value="1"/>
</dbReference>
<organism evidence="3 4">
    <name type="scientific">Caenorhabditis tropicalis</name>
    <dbReference type="NCBI Taxonomy" id="1561998"/>
    <lineage>
        <taxon>Eukaryota</taxon>
        <taxon>Metazoa</taxon>
        <taxon>Ecdysozoa</taxon>
        <taxon>Nematoda</taxon>
        <taxon>Chromadorea</taxon>
        <taxon>Rhabditida</taxon>
        <taxon>Rhabditina</taxon>
        <taxon>Rhabditomorpha</taxon>
        <taxon>Rhabditoidea</taxon>
        <taxon>Rhabditidae</taxon>
        <taxon>Peloderinae</taxon>
        <taxon>Caenorhabditis</taxon>
    </lineage>
</organism>
<dbReference type="eggNOG" id="ENOG502TK8K">
    <property type="taxonomic scope" value="Eukaryota"/>
</dbReference>
<feature type="chain" id="PRO_5009309462" evidence="2">
    <location>
        <begin position="18"/>
        <end position="175"/>
    </location>
</feature>
<proteinExistence type="predicted"/>
<keyword evidence="3" id="KW-1185">Reference proteome</keyword>
<dbReference type="InterPro" id="IPR005044">
    <property type="entry name" value="DUF282_CAE_spp"/>
</dbReference>
<accession>A0A1I7UTX8</accession>
<evidence type="ECO:0000313" key="3">
    <source>
        <dbReference type="Proteomes" id="UP000095282"/>
    </source>
</evidence>
<dbReference type="Proteomes" id="UP000095282">
    <property type="component" value="Unplaced"/>
</dbReference>
<dbReference type="PROSITE" id="PS51257">
    <property type="entry name" value="PROKAR_LIPOPROTEIN"/>
    <property type="match status" value="1"/>
</dbReference>
<feature type="compositionally biased region" description="Acidic residues" evidence="1">
    <location>
        <begin position="150"/>
        <end position="175"/>
    </location>
</feature>
<evidence type="ECO:0000256" key="2">
    <source>
        <dbReference type="SAM" id="SignalP"/>
    </source>
</evidence>
<dbReference type="AlphaFoldDB" id="A0A1I7UTX8"/>
<protein>
    <submittedName>
        <fullName evidence="4">Secreted protein</fullName>
    </submittedName>
</protein>
<sequence length="175" mass="19466">MSTMKLLILLLVGSVGACKQVKPRGDFPCLKCKPIYDATCQGLNPDDPESCATLEEANVKYYDGMPPVLTPEMSAIPLISPNVCTMTMECPNGTKYYPYRIGPRQQFAWCAQSSDNAGLWYGGRTWLMRWEYWEGVRCIPGEEKEYGEYSGEDDGEGEYSGEEEASGEGEEAIPE</sequence>